<evidence type="ECO:0000256" key="5">
    <source>
        <dbReference type="ARBA" id="ARBA00023015"/>
    </source>
</evidence>
<keyword evidence="6" id="KW-0804">Transcription</keyword>
<evidence type="ECO:0000259" key="9">
    <source>
        <dbReference type="PROSITE" id="PS50808"/>
    </source>
</evidence>
<dbReference type="AlphaFoldDB" id="A0AAV1KD95"/>
<dbReference type="InterPro" id="IPR036236">
    <property type="entry name" value="Znf_C2H2_sf"/>
</dbReference>
<evidence type="ECO:0000256" key="6">
    <source>
        <dbReference type="ARBA" id="ARBA00023163"/>
    </source>
</evidence>
<sequence length="334" mass="38497">MKPKSSVVWNYFNEVSGNTAKCKLCQKIYSRKGGTTTSLKSHLKFVHATELEEFAKLETEKKDTVQPSTSTPVQEVTKQITLKDTLTKNQKWCSSDPKSIEIEKLISEMISLQDLPFTFVEDCDEQIKNLITKCQKNATQFNHPQIAQSELHKIQKEQLNQDVLGVVQEYNTRCNSTFYMLERMIKIQDSLCFYASKHNIPQISPEEWLQLKKLFTILHSFEEITRNMSDINTSISSVIPLIHTLKHSLQIEDNKPDTNEIFKTVIKCTIDQMNSRFEDHHSYKLFAIATYLDPRYKGKIFSEVIKEEVESELMSLFNGGNKSANEVQNIDVPA</sequence>
<dbReference type="SUPFAM" id="SSF53098">
    <property type="entry name" value="Ribonuclease H-like"/>
    <property type="match status" value="1"/>
</dbReference>
<dbReference type="PANTHER" id="PTHR46481">
    <property type="entry name" value="ZINC FINGER BED DOMAIN-CONTAINING PROTEIN 4"/>
    <property type="match status" value="1"/>
</dbReference>
<protein>
    <recommendedName>
        <fullName evidence="9">BED-type domain-containing protein</fullName>
    </recommendedName>
</protein>
<dbReference type="GO" id="GO:0005634">
    <property type="term" value="C:nucleus"/>
    <property type="evidence" value="ECO:0007669"/>
    <property type="project" value="UniProtKB-SubCell"/>
</dbReference>
<evidence type="ECO:0000256" key="3">
    <source>
        <dbReference type="ARBA" id="ARBA00022771"/>
    </source>
</evidence>
<dbReference type="EMBL" id="CAVLGL010000013">
    <property type="protein sequence ID" value="CAK1580593.1"/>
    <property type="molecule type" value="Genomic_DNA"/>
</dbReference>
<dbReference type="PROSITE" id="PS50808">
    <property type="entry name" value="ZF_BED"/>
    <property type="match status" value="1"/>
</dbReference>
<dbReference type="GO" id="GO:0008270">
    <property type="term" value="F:zinc ion binding"/>
    <property type="evidence" value="ECO:0007669"/>
    <property type="project" value="UniProtKB-KW"/>
</dbReference>
<dbReference type="Proteomes" id="UP001314205">
    <property type="component" value="Unassembled WGS sequence"/>
</dbReference>
<dbReference type="InterPro" id="IPR012337">
    <property type="entry name" value="RNaseH-like_sf"/>
</dbReference>
<keyword evidence="7" id="KW-0539">Nucleus</keyword>
<comment type="subcellular location">
    <subcellularLocation>
        <location evidence="1">Nucleus</location>
    </subcellularLocation>
</comment>
<reference evidence="10 11" key="1">
    <citation type="submission" date="2023-11" db="EMBL/GenBank/DDBJ databases">
        <authorList>
            <person name="Hedman E."/>
            <person name="Englund M."/>
            <person name="Stromberg M."/>
            <person name="Nyberg Akerstrom W."/>
            <person name="Nylinder S."/>
            <person name="Jareborg N."/>
            <person name="Kallberg Y."/>
            <person name="Kronander E."/>
        </authorList>
    </citation>
    <scope>NUCLEOTIDE SEQUENCE [LARGE SCALE GENOMIC DNA]</scope>
</reference>
<dbReference type="Pfam" id="PF02892">
    <property type="entry name" value="zf-BED"/>
    <property type="match status" value="1"/>
</dbReference>
<keyword evidence="5" id="KW-0805">Transcription regulation</keyword>
<organism evidence="10 11">
    <name type="scientific">Parnassius mnemosyne</name>
    <name type="common">clouded apollo</name>
    <dbReference type="NCBI Taxonomy" id="213953"/>
    <lineage>
        <taxon>Eukaryota</taxon>
        <taxon>Metazoa</taxon>
        <taxon>Ecdysozoa</taxon>
        <taxon>Arthropoda</taxon>
        <taxon>Hexapoda</taxon>
        <taxon>Insecta</taxon>
        <taxon>Pterygota</taxon>
        <taxon>Neoptera</taxon>
        <taxon>Endopterygota</taxon>
        <taxon>Lepidoptera</taxon>
        <taxon>Glossata</taxon>
        <taxon>Ditrysia</taxon>
        <taxon>Papilionoidea</taxon>
        <taxon>Papilionidae</taxon>
        <taxon>Parnassiinae</taxon>
        <taxon>Parnassini</taxon>
        <taxon>Parnassius</taxon>
        <taxon>Driopa</taxon>
    </lineage>
</organism>
<evidence type="ECO:0000256" key="2">
    <source>
        <dbReference type="ARBA" id="ARBA00022723"/>
    </source>
</evidence>
<accession>A0AAV1KD95</accession>
<evidence type="ECO:0000256" key="4">
    <source>
        <dbReference type="ARBA" id="ARBA00022833"/>
    </source>
</evidence>
<evidence type="ECO:0000313" key="10">
    <source>
        <dbReference type="EMBL" id="CAK1580593.1"/>
    </source>
</evidence>
<gene>
    <name evidence="10" type="ORF">PARMNEM_LOCUS2367</name>
</gene>
<dbReference type="GO" id="GO:0003677">
    <property type="term" value="F:DNA binding"/>
    <property type="evidence" value="ECO:0007669"/>
    <property type="project" value="InterPro"/>
</dbReference>
<name>A0AAV1KD95_9NEOP</name>
<dbReference type="SUPFAM" id="SSF57667">
    <property type="entry name" value="beta-beta-alpha zinc fingers"/>
    <property type="match status" value="1"/>
</dbReference>
<dbReference type="InterPro" id="IPR052035">
    <property type="entry name" value="ZnF_BED_domain_contain"/>
</dbReference>
<dbReference type="PANTHER" id="PTHR46481:SF10">
    <property type="entry name" value="ZINC FINGER BED DOMAIN-CONTAINING PROTEIN 39"/>
    <property type="match status" value="1"/>
</dbReference>
<comment type="caution">
    <text evidence="10">The sequence shown here is derived from an EMBL/GenBank/DDBJ whole genome shotgun (WGS) entry which is preliminary data.</text>
</comment>
<feature type="domain" description="BED-type" evidence="9">
    <location>
        <begin position="3"/>
        <end position="54"/>
    </location>
</feature>
<keyword evidence="4" id="KW-0862">Zinc</keyword>
<dbReference type="GO" id="GO:0009791">
    <property type="term" value="P:post-embryonic development"/>
    <property type="evidence" value="ECO:0007669"/>
    <property type="project" value="UniProtKB-ARBA"/>
</dbReference>
<keyword evidence="3 8" id="KW-0863">Zinc-finger</keyword>
<keyword evidence="2" id="KW-0479">Metal-binding</keyword>
<evidence type="ECO:0000256" key="8">
    <source>
        <dbReference type="PROSITE-ProRule" id="PRU00027"/>
    </source>
</evidence>
<evidence type="ECO:0000256" key="7">
    <source>
        <dbReference type="ARBA" id="ARBA00023242"/>
    </source>
</evidence>
<dbReference type="InterPro" id="IPR003656">
    <property type="entry name" value="Znf_BED"/>
</dbReference>
<evidence type="ECO:0000256" key="1">
    <source>
        <dbReference type="ARBA" id="ARBA00004123"/>
    </source>
</evidence>
<proteinExistence type="predicted"/>
<keyword evidence="11" id="KW-1185">Reference proteome</keyword>
<evidence type="ECO:0000313" key="11">
    <source>
        <dbReference type="Proteomes" id="UP001314205"/>
    </source>
</evidence>
<dbReference type="SMART" id="SM00614">
    <property type="entry name" value="ZnF_BED"/>
    <property type="match status" value="1"/>
</dbReference>